<dbReference type="AlphaFoldDB" id="A0A7C3PIQ3"/>
<organism evidence="1">
    <name type="scientific">Oscillatoriales cyanobacterium SpSt-418</name>
    <dbReference type="NCBI Taxonomy" id="2282169"/>
    <lineage>
        <taxon>Bacteria</taxon>
        <taxon>Bacillati</taxon>
        <taxon>Cyanobacteriota</taxon>
        <taxon>Cyanophyceae</taxon>
        <taxon>Oscillatoriophycideae</taxon>
        <taxon>Oscillatoriales</taxon>
    </lineage>
</organism>
<protein>
    <recommendedName>
        <fullName evidence="2">ComF family protein</fullName>
    </recommendedName>
</protein>
<evidence type="ECO:0008006" key="2">
    <source>
        <dbReference type="Google" id="ProtNLM"/>
    </source>
</evidence>
<reference evidence="1" key="1">
    <citation type="journal article" date="2020" name="mSystems">
        <title>Genome- and Community-Level Interaction Insights into Carbon Utilization and Element Cycling Functions of Hydrothermarchaeota in Hydrothermal Sediment.</title>
        <authorList>
            <person name="Zhou Z."/>
            <person name="Liu Y."/>
            <person name="Xu W."/>
            <person name="Pan J."/>
            <person name="Luo Z.H."/>
            <person name="Li M."/>
        </authorList>
    </citation>
    <scope>NUCLEOTIDE SEQUENCE [LARGE SCALE GENOMIC DNA]</scope>
    <source>
        <strain evidence="1">SpSt-418</strain>
    </source>
</reference>
<sequence length="194" mass="22142">MFYARTYTAGQGYQYSETNQLILNFKIRYDDIKRNPQRRQYKQRAIQQFAKEVTALLRDQLDPSLSLILVPIPPSKERSHPEYDDRVEQVVKAVAANIHTVSWLPLLQVTTSMESYHSRSAGRNPEDIYAVLQLDEASAKYCQPNSIIALVDDVLTSGAHFTAARRRIQERFPDTTVIGIFWAKAVSYGVSSET</sequence>
<comment type="caution">
    <text evidence="1">The sequence shown here is derived from an EMBL/GenBank/DDBJ whole genome shotgun (WGS) entry which is preliminary data.</text>
</comment>
<dbReference type="EMBL" id="DSRU01000404">
    <property type="protein sequence ID" value="HFN01374.1"/>
    <property type="molecule type" value="Genomic_DNA"/>
</dbReference>
<gene>
    <name evidence="1" type="ORF">ENR64_27235</name>
</gene>
<proteinExistence type="predicted"/>
<evidence type="ECO:0000313" key="1">
    <source>
        <dbReference type="EMBL" id="HFN01374.1"/>
    </source>
</evidence>
<accession>A0A7C3PIQ3</accession>
<name>A0A7C3PIQ3_9CYAN</name>